<sequence length="312" mass="35869">MTLLIRKTLLALAFSSLAISPLQAKSNETNIKEVRNEVGIMLNILQATLKQQSSNKNIRFRAESVFYLADQGVVFEIDSGRHGGNFFGFDLKGLMNSIPIAPTAPNTNGGRIEIDIDENEIERMVMSIVEHGEHYDDELSDKMRDLSEEQRELGWEKREYDRTRRDLEFEKRNADTQRRKEIEKRQNELNKEVAKLESKTRELEKFRSDLETERNQEVAKRQAVNQKIYKESLSLFEDTIGNMLCRYGAGLRSLSDDENVTFLLSDFVDADNDSVIGSHDKVYVFKHKDIQACVTGKSNKDKLLTAAKTYLF</sequence>
<dbReference type="Proteomes" id="UP000006327">
    <property type="component" value="Unassembled WGS sequence"/>
</dbReference>
<reference evidence="3 4" key="1">
    <citation type="journal article" date="2017" name="Antonie Van Leeuwenhoek">
        <title>Rhizobium rhizosphaerae sp. nov., a novel species isolated from rice rhizosphere.</title>
        <authorList>
            <person name="Zhao J.J."/>
            <person name="Zhang J."/>
            <person name="Zhang R.J."/>
            <person name="Zhang C.W."/>
            <person name="Yin H.Q."/>
            <person name="Zhang X.X."/>
        </authorList>
    </citation>
    <scope>NUCLEOTIDE SEQUENCE [LARGE SCALE GENOMIC DNA]</scope>
    <source>
        <strain evidence="3 4">BSs20135</strain>
    </source>
</reference>
<gene>
    <name evidence="3" type="ORF">GARC_1213</name>
</gene>
<evidence type="ECO:0000256" key="1">
    <source>
        <dbReference type="SAM" id="Coils"/>
    </source>
</evidence>
<dbReference type="RefSeq" id="WP_007617770.1">
    <property type="nucleotide sequence ID" value="NZ_BAEO01000014.1"/>
</dbReference>
<dbReference type="eggNOG" id="COG4372">
    <property type="taxonomic scope" value="Bacteria"/>
</dbReference>
<feature type="signal peptide" evidence="2">
    <location>
        <begin position="1"/>
        <end position="24"/>
    </location>
</feature>
<comment type="caution">
    <text evidence="3">The sequence shown here is derived from an EMBL/GenBank/DDBJ whole genome shotgun (WGS) entry which is preliminary data.</text>
</comment>
<name>K6YNH3_9ALTE</name>
<feature type="chain" id="PRO_5003897408" evidence="2">
    <location>
        <begin position="25"/>
        <end position="312"/>
    </location>
</feature>
<dbReference type="EMBL" id="BAEO01000014">
    <property type="protein sequence ID" value="GAC18193.1"/>
    <property type="molecule type" value="Genomic_DNA"/>
</dbReference>
<proteinExistence type="predicted"/>
<keyword evidence="2" id="KW-0732">Signal</keyword>
<dbReference type="STRING" id="493475.GARC_1213"/>
<evidence type="ECO:0000256" key="2">
    <source>
        <dbReference type="SAM" id="SignalP"/>
    </source>
</evidence>
<feature type="coiled-coil region" evidence="1">
    <location>
        <begin position="160"/>
        <end position="216"/>
    </location>
</feature>
<dbReference type="AlphaFoldDB" id="K6YNH3"/>
<evidence type="ECO:0000313" key="4">
    <source>
        <dbReference type="Proteomes" id="UP000006327"/>
    </source>
</evidence>
<keyword evidence="1" id="KW-0175">Coiled coil</keyword>
<evidence type="ECO:0000313" key="3">
    <source>
        <dbReference type="EMBL" id="GAC18193.1"/>
    </source>
</evidence>
<accession>K6YNH3</accession>
<protein>
    <submittedName>
        <fullName evidence="3">Uncharacterized protein</fullName>
    </submittedName>
</protein>
<organism evidence="3 4">
    <name type="scientific">Paraglaciecola arctica BSs20135</name>
    <dbReference type="NCBI Taxonomy" id="493475"/>
    <lineage>
        <taxon>Bacteria</taxon>
        <taxon>Pseudomonadati</taxon>
        <taxon>Pseudomonadota</taxon>
        <taxon>Gammaproteobacteria</taxon>
        <taxon>Alteromonadales</taxon>
        <taxon>Alteromonadaceae</taxon>
        <taxon>Paraglaciecola</taxon>
    </lineage>
</organism>
<keyword evidence="4" id="KW-1185">Reference proteome</keyword>